<feature type="domain" description="Retrotransposon gag" evidence="1">
    <location>
        <begin position="37"/>
        <end position="90"/>
    </location>
</feature>
<organism evidence="2 3">
    <name type="scientific">Lithospermum erythrorhizon</name>
    <name type="common">Purple gromwell</name>
    <name type="synonym">Lithospermum officinale var. erythrorhizon</name>
    <dbReference type="NCBI Taxonomy" id="34254"/>
    <lineage>
        <taxon>Eukaryota</taxon>
        <taxon>Viridiplantae</taxon>
        <taxon>Streptophyta</taxon>
        <taxon>Embryophyta</taxon>
        <taxon>Tracheophyta</taxon>
        <taxon>Spermatophyta</taxon>
        <taxon>Magnoliopsida</taxon>
        <taxon>eudicotyledons</taxon>
        <taxon>Gunneridae</taxon>
        <taxon>Pentapetalae</taxon>
        <taxon>asterids</taxon>
        <taxon>lamiids</taxon>
        <taxon>Boraginales</taxon>
        <taxon>Boraginaceae</taxon>
        <taxon>Boraginoideae</taxon>
        <taxon>Lithospermeae</taxon>
        <taxon>Lithospermum</taxon>
    </lineage>
</organism>
<evidence type="ECO:0000313" key="3">
    <source>
        <dbReference type="Proteomes" id="UP001454036"/>
    </source>
</evidence>
<dbReference type="InterPro" id="IPR005162">
    <property type="entry name" value="Retrotrans_gag_dom"/>
</dbReference>
<evidence type="ECO:0000313" key="2">
    <source>
        <dbReference type="EMBL" id="GAA0159403.1"/>
    </source>
</evidence>
<accession>A0AAV3Q863</accession>
<dbReference type="Pfam" id="PF03732">
    <property type="entry name" value="Retrotrans_gag"/>
    <property type="match status" value="1"/>
</dbReference>
<name>A0AAV3Q863_LITER</name>
<keyword evidence="3" id="KW-1185">Reference proteome</keyword>
<dbReference type="EMBL" id="BAABME010003590">
    <property type="protein sequence ID" value="GAA0159403.1"/>
    <property type="molecule type" value="Genomic_DNA"/>
</dbReference>
<comment type="caution">
    <text evidence="2">The sequence shown here is derived from an EMBL/GenBank/DDBJ whole genome shotgun (WGS) entry which is preliminary data.</text>
</comment>
<dbReference type="PANTHER" id="PTHR33223">
    <property type="entry name" value="CCHC-TYPE DOMAIN-CONTAINING PROTEIN"/>
    <property type="match status" value="1"/>
</dbReference>
<protein>
    <recommendedName>
        <fullName evidence="1">Retrotransposon gag domain-containing protein</fullName>
    </recommendedName>
</protein>
<dbReference type="AlphaFoldDB" id="A0AAV3Q863"/>
<dbReference type="Proteomes" id="UP001454036">
    <property type="component" value="Unassembled WGS sequence"/>
</dbReference>
<gene>
    <name evidence="2" type="ORF">LIER_16183</name>
</gene>
<sequence>MPKFNTYDGMGDPSNHIKTYDSQLSFWETEADIYGRAFPSSLSGAALKWFHKLPPNSIDCWHDSVDLFMDKFGVSIVAEQDVEALMNLKKKP</sequence>
<evidence type="ECO:0000259" key="1">
    <source>
        <dbReference type="Pfam" id="PF03732"/>
    </source>
</evidence>
<reference evidence="2 3" key="1">
    <citation type="submission" date="2024-01" db="EMBL/GenBank/DDBJ databases">
        <title>The complete chloroplast genome sequence of Lithospermum erythrorhizon: insights into the phylogenetic relationship among Boraginaceae species and the maternal lineages of purple gromwells.</title>
        <authorList>
            <person name="Okada T."/>
            <person name="Watanabe K."/>
        </authorList>
    </citation>
    <scope>NUCLEOTIDE SEQUENCE [LARGE SCALE GENOMIC DNA]</scope>
</reference>
<dbReference type="PANTHER" id="PTHR33223:SF8">
    <property type="entry name" value="OS04G0172440 PROTEIN"/>
    <property type="match status" value="1"/>
</dbReference>
<proteinExistence type="predicted"/>